<dbReference type="InterPro" id="IPR004379">
    <property type="entry name" value="UDP-GALP_mutase"/>
</dbReference>
<dbReference type="InterPro" id="IPR015899">
    <property type="entry name" value="UDP-GalPyranose_mutase_C"/>
</dbReference>
<dbReference type="RefSeq" id="WP_243409570.1">
    <property type="nucleotide sequence ID" value="NZ_QEKI01000008.1"/>
</dbReference>
<dbReference type="Gene3D" id="3.40.50.720">
    <property type="entry name" value="NAD(P)-binding Rossmann-like Domain"/>
    <property type="match status" value="3"/>
</dbReference>
<comment type="cofactor">
    <cofactor evidence="1">
        <name>FAD</name>
        <dbReference type="ChEBI" id="CHEBI:57692"/>
    </cofactor>
</comment>
<evidence type="ECO:0000256" key="4">
    <source>
        <dbReference type="ARBA" id="ARBA00022827"/>
    </source>
</evidence>
<dbReference type="PANTHER" id="PTHR21197:SF0">
    <property type="entry name" value="UDP-GALACTOPYRANOSE MUTASE"/>
    <property type="match status" value="1"/>
</dbReference>
<dbReference type="Proteomes" id="UP000245466">
    <property type="component" value="Unassembled WGS sequence"/>
</dbReference>
<keyword evidence="5" id="KW-0413">Isomerase</keyword>
<evidence type="ECO:0000256" key="3">
    <source>
        <dbReference type="ARBA" id="ARBA00022630"/>
    </source>
</evidence>
<keyword evidence="3" id="KW-0285">Flavoprotein</keyword>
<dbReference type="NCBIfam" id="TIGR00031">
    <property type="entry name" value="UDP-GALP_mutase"/>
    <property type="match status" value="1"/>
</dbReference>
<dbReference type="SUPFAM" id="SSF51971">
    <property type="entry name" value="Nucleotide-binding domain"/>
    <property type="match status" value="1"/>
</dbReference>
<proteinExistence type="inferred from homology"/>
<accession>A0A2U1AVI2</accession>
<evidence type="ECO:0000256" key="2">
    <source>
        <dbReference type="ARBA" id="ARBA00009321"/>
    </source>
</evidence>
<evidence type="ECO:0000313" key="8">
    <source>
        <dbReference type="Proteomes" id="UP000245466"/>
    </source>
</evidence>
<dbReference type="SUPFAM" id="SSF54373">
    <property type="entry name" value="FAD-linked reductases, C-terminal domain"/>
    <property type="match status" value="1"/>
</dbReference>
<keyword evidence="8" id="KW-1185">Reference proteome</keyword>
<protein>
    <submittedName>
        <fullName evidence="7">UDP-galactopyranose mutase</fullName>
    </submittedName>
</protein>
<evidence type="ECO:0000256" key="5">
    <source>
        <dbReference type="ARBA" id="ARBA00023235"/>
    </source>
</evidence>
<dbReference type="GO" id="GO:0008767">
    <property type="term" value="F:UDP-galactopyranose mutase activity"/>
    <property type="evidence" value="ECO:0007669"/>
    <property type="project" value="InterPro"/>
</dbReference>
<comment type="similarity">
    <text evidence="2">Belongs to the UDP-galactopyranose/dTDP-fucopyranose mutase family.</text>
</comment>
<dbReference type="FunFam" id="3.40.50.720:FF:000397">
    <property type="entry name" value="UDP-galactopyranose mutase"/>
    <property type="match status" value="1"/>
</dbReference>
<dbReference type="Pfam" id="PF13450">
    <property type="entry name" value="NAD_binding_8"/>
    <property type="match status" value="1"/>
</dbReference>
<dbReference type="EMBL" id="QEKI01000008">
    <property type="protein sequence ID" value="PVY40247.1"/>
    <property type="molecule type" value="Genomic_DNA"/>
</dbReference>
<evidence type="ECO:0000259" key="6">
    <source>
        <dbReference type="Pfam" id="PF03275"/>
    </source>
</evidence>
<evidence type="ECO:0000256" key="1">
    <source>
        <dbReference type="ARBA" id="ARBA00001974"/>
    </source>
</evidence>
<organism evidence="7 8">
    <name type="scientific">Pontibacter virosus</name>
    <dbReference type="NCBI Taxonomy" id="1765052"/>
    <lineage>
        <taxon>Bacteria</taxon>
        <taxon>Pseudomonadati</taxon>
        <taxon>Bacteroidota</taxon>
        <taxon>Cytophagia</taxon>
        <taxon>Cytophagales</taxon>
        <taxon>Hymenobacteraceae</taxon>
        <taxon>Pontibacter</taxon>
    </lineage>
</organism>
<reference evidence="7 8" key="1">
    <citation type="submission" date="2018-04" db="EMBL/GenBank/DDBJ databases">
        <title>Genomic Encyclopedia of Type Strains, Phase IV (KMG-IV): sequencing the most valuable type-strain genomes for metagenomic binning, comparative biology and taxonomic classification.</title>
        <authorList>
            <person name="Goeker M."/>
        </authorList>
    </citation>
    <scope>NUCLEOTIDE SEQUENCE [LARGE SCALE GENOMIC DNA]</scope>
    <source>
        <strain evidence="7 8">DSM 100231</strain>
    </source>
</reference>
<gene>
    <name evidence="7" type="ORF">C8E01_108141</name>
</gene>
<dbReference type="PANTHER" id="PTHR21197">
    <property type="entry name" value="UDP-GALACTOPYRANOSE MUTASE"/>
    <property type="match status" value="1"/>
</dbReference>
<sequence>MFDYLIVGAGFAGSVLAERLASQLDKRVLIIDKRPHIAGNAFDHYNEDGILVHKYGPHIFHTNSKEVFDYLSQFTAWRPYEHRVLASVDGQLVPMPINLDTINKLYGLSLTSFEVDDFFKSVAEEVSPVRTSEDVVVSKVGRELYEKFFRNYTRKQWGMDPSELDKSVTSRVPVRINRDDRYFTDTFQAMPLHGYTSMFEKLLAHPNIKIMLNTDYHEILNVIPFKEMIYTGPVDEFFDFRFGKLPYRSLGFKHETLDTLVYLPAAVVNYPNEHAYTRITEFKYLTGQQHSKTSVVYEYPQAEGDPYYPVPRPENAAIYNQYKKLADATPGVHFVGRLATYKYYNMDQVVAQALTLYKKLAGQEEVLPFLDGASIGHNGHSVKLNGVGLQVETKSNGKAT</sequence>
<comment type="caution">
    <text evidence="7">The sequence shown here is derived from an EMBL/GenBank/DDBJ whole genome shotgun (WGS) entry which is preliminary data.</text>
</comment>
<dbReference type="Pfam" id="PF03275">
    <property type="entry name" value="GLF"/>
    <property type="match status" value="1"/>
</dbReference>
<dbReference type="AlphaFoldDB" id="A0A2U1AVI2"/>
<keyword evidence="4" id="KW-0274">FAD</keyword>
<dbReference type="GO" id="GO:0005829">
    <property type="term" value="C:cytosol"/>
    <property type="evidence" value="ECO:0007669"/>
    <property type="project" value="TreeGrafter"/>
</dbReference>
<feature type="domain" description="UDP-galactopyranose mutase C-terminal" evidence="6">
    <location>
        <begin position="147"/>
        <end position="343"/>
    </location>
</feature>
<evidence type="ECO:0000313" key="7">
    <source>
        <dbReference type="EMBL" id="PVY40247.1"/>
    </source>
</evidence>
<name>A0A2U1AVI2_9BACT</name>
<dbReference type="GO" id="GO:0050660">
    <property type="term" value="F:flavin adenine dinucleotide binding"/>
    <property type="evidence" value="ECO:0007669"/>
    <property type="project" value="TreeGrafter"/>
</dbReference>